<accession>A0AAE7WFF0</accession>
<sequence length="139" mass="14359">MGDLTSFIQNLFGGGNSANTGTVPATPGMLGASIGTDAAPNSFNTPTVTGALGTGMSGLQLGQLGLGTVNGLLNGYLGFQNLGLAKKQADQAQSNWDKQWGANVKNTNAALEDRQRARLASNPNAYESVDSYMKKYGIS</sequence>
<dbReference type="RefSeq" id="YP_010658860.1">
    <property type="nucleotide sequence ID" value="NC_070861.1"/>
</dbReference>
<proteinExistence type="predicted"/>
<evidence type="ECO:0000313" key="1">
    <source>
        <dbReference type="EMBL" id="QYN79873.1"/>
    </source>
</evidence>
<dbReference type="KEGG" id="vg:77934822"/>
<reference evidence="1" key="1">
    <citation type="journal article" date="2021" name="Viruses">
        <title>Novel Viruses That Lyse Plant and Human Strains of Kosakonia cowanii.</title>
        <authorList>
            <person name="Petrzik K."/>
            <person name="Brazdova S."/>
            <person name="Krawczyk K."/>
        </authorList>
    </citation>
    <scope>NUCLEOTIDE SEQUENCE</scope>
</reference>
<dbReference type="Proteomes" id="UP000828444">
    <property type="component" value="Segment"/>
</dbReference>
<protein>
    <submittedName>
        <fullName evidence="1">Uncharacterized protein</fullName>
    </submittedName>
</protein>
<dbReference type="EMBL" id="MZ348421">
    <property type="protein sequence ID" value="QYN79873.1"/>
    <property type="molecule type" value="Genomic_DNA"/>
</dbReference>
<keyword evidence="2" id="KW-1185">Reference proteome</keyword>
<name>A0AAE7WFF0_9CAUD</name>
<evidence type="ECO:0000313" key="2">
    <source>
        <dbReference type="Proteomes" id="UP000828444"/>
    </source>
</evidence>
<organism evidence="1 2">
    <name type="scientific">Kosakonia phage Kc283</name>
    <dbReference type="NCBI Taxonomy" id="2863195"/>
    <lineage>
        <taxon>Viruses</taxon>
        <taxon>Duplodnaviria</taxon>
        <taxon>Heunggongvirae</taxon>
        <taxon>Uroviricota</taxon>
        <taxon>Caudoviricetes</taxon>
        <taxon>Schitoviridae</taxon>
        <taxon>Cbunavirus</taxon>
        <taxon>Cbunavirus Kc283</taxon>
    </lineage>
</organism>
<dbReference type="GeneID" id="77934822"/>